<sequence>MRGSATAAAAGAAAVVDAPATDVMRLPESRRFSSTPNLELLVRTLVVAAVGAAVGAAADSSATGATPP</sequence>
<reference evidence="1" key="1">
    <citation type="submission" date="2018-01" db="EMBL/GenBank/DDBJ databases">
        <title>An insight into the sialome of Amazonian anophelines.</title>
        <authorList>
            <person name="Ribeiro J.M."/>
            <person name="Scarpassa V."/>
            <person name="Calvo E."/>
        </authorList>
    </citation>
    <scope>NUCLEOTIDE SEQUENCE</scope>
</reference>
<accession>A0A2M4DEY0</accession>
<organism evidence="1">
    <name type="scientific">Anopheles darlingi</name>
    <name type="common">Mosquito</name>
    <dbReference type="NCBI Taxonomy" id="43151"/>
    <lineage>
        <taxon>Eukaryota</taxon>
        <taxon>Metazoa</taxon>
        <taxon>Ecdysozoa</taxon>
        <taxon>Arthropoda</taxon>
        <taxon>Hexapoda</taxon>
        <taxon>Insecta</taxon>
        <taxon>Pterygota</taxon>
        <taxon>Neoptera</taxon>
        <taxon>Endopterygota</taxon>
        <taxon>Diptera</taxon>
        <taxon>Nematocera</taxon>
        <taxon>Culicoidea</taxon>
        <taxon>Culicidae</taxon>
        <taxon>Anophelinae</taxon>
        <taxon>Anopheles</taxon>
    </lineage>
</organism>
<protein>
    <submittedName>
        <fullName evidence="1">Putative secreted protein</fullName>
    </submittedName>
</protein>
<name>A0A2M4DEY0_ANODA</name>
<dbReference type="AlphaFoldDB" id="A0A2M4DEY0"/>
<dbReference type="EMBL" id="GGFL01011952">
    <property type="protein sequence ID" value="MBW76130.1"/>
    <property type="molecule type" value="Transcribed_RNA"/>
</dbReference>
<evidence type="ECO:0000313" key="1">
    <source>
        <dbReference type="EMBL" id="MBW76130.1"/>
    </source>
</evidence>
<proteinExistence type="predicted"/>